<evidence type="ECO:0000256" key="13">
    <source>
        <dbReference type="ARBA" id="ARBA00038933"/>
    </source>
</evidence>
<dbReference type="SUPFAM" id="SSF51126">
    <property type="entry name" value="Pectin lyase-like"/>
    <property type="match status" value="1"/>
</dbReference>
<accession>A0A7H8R9S2</accession>
<evidence type="ECO:0000256" key="14">
    <source>
        <dbReference type="ARBA" id="ARBA00048766"/>
    </source>
</evidence>
<dbReference type="Proteomes" id="UP000509510">
    <property type="component" value="Chromosome V"/>
</dbReference>
<keyword evidence="9 15" id="KW-0326">Glycosidase</keyword>
<dbReference type="GeneID" id="55997751"/>
<evidence type="ECO:0000256" key="10">
    <source>
        <dbReference type="ARBA" id="ARBA00023316"/>
    </source>
</evidence>
<dbReference type="GO" id="GO:0047911">
    <property type="term" value="F:galacturan 1,4-alpha-galacturonidase activity"/>
    <property type="evidence" value="ECO:0007669"/>
    <property type="project" value="UniProtKB-EC"/>
</dbReference>
<comment type="subcellular location">
    <subcellularLocation>
        <location evidence="1">Secreted</location>
    </subcellularLocation>
</comment>
<evidence type="ECO:0000256" key="3">
    <source>
        <dbReference type="ARBA" id="ARBA00022525"/>
    </source>
</evidence>
<evidence type="ECO:0000256" key="11">
    <source>
        <dbReference type="ARBA" id="ARBA00023326"/>
    </source>
</evidence>
<dbReference type="Gene3D" id="2.160.20.10">
    <property type="entry name" value="Single-stranded right-handed beta-helix, Pectin lyase-like"/>
    <property type="match status" value="1"/>
</dbReference>
<evidence type="ECO:0000313" key="18">
    <source>
        <dbReference type="Proteomes" id="UP000509510"/>
    </source>
</evidence>
<feature type="chain" id="PRO_5028849788" description="galacturonan 1,4-alpha-galacturonidase" evidence="16">
    <location>
        <begin position="18"/>
        <end position="440"/>
    </location>
</feature>
<evidence type="ECO:0000256" key="4">
    <source>
        <dbReference type="ARBA" id="ARBA00022729"/>
    </source>
</evidence>
<dbReference type="PANTHER" id="PTHR31736">
    <property type="match status" value="1"/>
</dbReference>
<keyword evidence="8" id="KW-0119">Carbohydrate metabolism</keyword>
<dbReference type="InterPro" id="IPR012334">
    <property type="entry name" value="Pectin_lyas_fold"/>
</dbReference>
<dbReference type="InterPro" id="IPR000743">
    <property type="entry name" value="Glyco_hydro_28"/>
</dbReference>
<evidence type="ECO:0000256" key="1">
    <source>
        <dbReference type="ARBA" id="ARBA00004613"/>
    </source>
</evidence>
<name>A0A7H8R9S2_TALRU</name>
<comment type="catalytic activity">
    <reaction evidence="14">
        <text>[(1-&gt;4)-alpha-D-galacturonosyl](n) + H2O = alpha-D-galacturonate + [(1-&gt;4)-alpha-D-galacturonosyl](n-1)</text>
        <dbReference type="Rhea" id="RHEA:14117"/>
        <dbReference type="Rhea" id="RHEA-COMP:14570"/>
        <dbReference type="Rhea" id="RHEA-COMP:14572"/>
        <dbReference type="ChEBI" id="CHEBI:15377"/>
        <dbReference type="ChEBI" id="CHEBI:58658"/>
        <dbReference type="ChEBI" id="CHEBI:140523"/>
        <dbReference type="EC" id="3.2.1.67"/>
    </reaction>
</comment>
<evidence type="ECO:0000256" key="15">
    <source>
        <dbReference type="RuleBase" id="RU361169"/>
    </source>
</evidence>
<comment type="function">
    <text evidence="12">Specific in hydrolyzing the terminal glycosidic bond of polygalacturonic acid and oligogalacturonates.</text>
</comment>
<evidence type="ECO:0000256" key="6">
    <source>
        <dbReference type="ARBA" id="ARBA00023157"/>
    </source>
</evidence>
<evidence type="ECO:0000256" key="16">
    <source>
        <dbReference type="SAM" id="SignalP"/>
    </source>
</evidence>
<reference evidence="18" key="1">
    <citation type="submission" date="2020-06" db="EMBL/GenBank/DDBJ databases">
        <title>A chromosome-scale genome assembly of Talaromyces rugulosus W13939.</title>
        <authorList>
            <person name="Wang B."/>
            <person name="Guo L."/>
            <person name="Ye K."/>
            <person name="Wang L."/>
        </authorList>
    </citation>
    <scope>NUCLEOTIDE SEQUENCE [LARGE SCALE GENOMIC DNA]</scope>
    <source>
        <strain evidence="18">W13939</strain>
    </source>
</reference>
<proteinExistence type="inferred from homology"/>
<evidence type="ECO:0000256" key="12">
    <source>
        <dbReference type="ARBA" id="ARBA00037312"/>
    </source>
</evidence>
<dbReference type="GO" id="GO:0004650">
    <property type="term" value="F:polygalacturonase activity"/>
    <property type="evidence" value="ECO:0007669"/>
    <property type="project" value="InterPro"/>
</dbReference>
<gene>
    <name evidence="17" type="ORF">TRUGW13939_10270</name>
</gene>
<feature type="signal peptide" evidence="16">
    <location>
        <begin position="1"/>
        <end position="17"/>
    </location>
</feature>
<dbReference type="KEGG" id="trg:TRUGW13939_10270"/>
<evidence type="ECO:0000256" key="2">
    <source>
        <dbReference type="ARBA" id="ARBA00008834"/>
    </source>
</evidence>
<dbReference type="GO" id="GO:0000272">
    <property type="term" value="P:polysaccharide catabolic process"/>
    <property type="evidence" value="ECO:0007669"/>
    <property type="project" value="UniProtKB-KW"/>
</dbReference>
<dbReference type="Pfam" id="PF00295">
    <property type="entry name" value="Glyco_hydro_28"/>
    <property type="match status" value="1"/>
</dbReference>
<comment type="similarity">
    <text evidence="2 15">Belongs to the glycosyl hydrolase 28 family.</text>
</comment>
<keyword evidence="6" id="KW-1015">Disulfide bond</keyword>
<keyword evidence="11" id="KW-0624">Polysaccharide degradation</keyword>
<keyword evidence="3" id="KW-0964">Secreted</keyword>
<evidence type="ECO:0000256" key="5">
    <source>
        <dbReference type="ARBA" id="ARBA00022801"/>
    </source>
</evidence>
<sequence length="440" mass="48528">MRVYGFVYLLFTAVARAYVVNEGTTCEIYPEVLSHNGAAVDDAPSIHQAFELCGINGTVVFTNGTFNVNSVLNTTNLINCDVKLRGELRFSTNIPYWRSHVFPVIYQNQSTAWLFGGTNVTLRGEEGGWINGNGQAWYTENRNQSNQPGRPISITFFNATNLVADGLRIIQPQFWATFVWQSKNVSLTNLFVNATSNDEWGTVNTDGYDSWRSDTLLVENATIINGDDCVAAKGNTTNLLVRNVTCYRSSGMTIGSIGQYPEWPDYVQNVTFDNIKCINSMEGAYIKTWSGVPVSQDKNGDYGGGGKGLVKNVTFSNMEMVNVALPIQISQCIYAEDNGKYCNTSQLQIEDVSWVNITGTSTYNIAASMYCSEASPCPGIRFDNVSLQSVNHTLGLPLWNTTLQDEVFQCDNLIDQNSTGVLCNHVAPDNYSQGVSENVQ</sequence>
<evidence type="ECO:0000256" key="8">
    <source>
        <dbReference type="ARBA" id="ARBA00023277"/>
    </source>
</evidence>
<evidence type="ECO:0000256" key="7">
    <source>
        <dbReference type="ARBA" id="ARBA00023180"/>
    </source>
</evidence>
<organism evidence="17 18">
    <name type="scientific">Talaromyces rugulosus</name>
    <name type="common">Penicillium rugulosum</name>
    <dbReference type="NCBI Taxonomy" id="121627"/>
    <lineage>
        <taxon>Eukaryota</taxon>
        <taxon>Fungi</taxon>
        <taxon>Dikarya</taxon>
        <taxon>Ascomycota</taxon>
        <taxon>Pezizomycotina</taxon>
        <taxon>Eurotiomycetes</taxon>
        <taxon>Eurotiomycetidae</taxon>
        <taxon>Eurotiales</taxon>
        <taxon>Trichocomaceae</taxon>
        <taxon>Talaromyces</taxon>
        <taxon>Talaromyces sect. Islandici</taxon>
    </lineage>
</organism>
<dbReference type="PANTHER" id="PTHR31736:SF12">
    <property type="entry name" value="EXO-POLYGALACTURONASE, PUTATIVE-RELATED"/>
    <property type="match status" value="1"/>
</dbReference>
<dbReference type="GO" id="GO:0005576">
    <property type="term" value="C:extracellular region"/>
    <property type="evidence" value="ECO:0007669"/>
    <property type="project" value="UniProtKB-SubCell"/>
</dbReference>
<keyword evidence="5 15" id="KW-0378">Hydrolase</keyword>
<dbReference type="EC" id="3.2.1.67" evidence="13"/>
<dbReference type="EMBL" id="CP055902">
    <property type="protein sequence ID" value="QKX63102.1"/>
    <property type="molecule type" value="Genomic_DNA"/>
</dbReference>
<evidence type="ECO:0000256" key="9">
    <source>
        <dbReference type="ARBA" id="ARBA00023295"/>
    </source>
</evidence>
<protein>
    <recommendedName>
        <fullName evidence="13">galacturonan 1,4-alpha-galacturonidase</fullName>
        <ecNumber evidence="13">3.2.1.67</ecNumber>
    </recommendedName>
</protein>
<dbReference type="InterPro" id="IPR011050">
    <property type="entry name" value="Pectin_lyase_fold/virulence"/>
</dbReference>
<keyword evidence="7" id="KW-0325">Glycoprotein</keyword>
<dbReference type="GO" id="GO:0071555">
    <property type="term" value="P:cell wall organization"/>
    <property type="evidence" value="ECO:0007669"/>
    <property type="project" value="UniProtKB-KW"/>
</dbReference>
<dbReference type="AlphaFoldDB" id="A0A7H8R9S2"/>
<keyword evidence="10" id="KW-0961">Cell wall biogenesis/degradation</keyword>
<evidence type="ECO:0000313" key="17">
    <source>
        <dbReference type="EMBL" id="QKX63102.1"/>
    </source>
</evidence>
<dbReference type="RefSeq" id="XP_035349276.1">
    <property type="nucleotide sequence ID" value="XM_035493383.1"/>
</dbReference>
<keyword evidence="4 16" id="KW-0732">Signal</keyword>
<keyword evidence="18" id="KW-1185">Reference proteome</keyword>
<dbReference type="OrthoDB" id="187139at2759"/>